<dbReference type="AlphaFoldDB" id="T1JPK7"/>
<dbReference type="InterPro" id="IPR013320">
    <property type="entry name" value="ConA-like_dom_sf"/>
</dbReference>
<dbReference type="EMBL" id="JH430052">
    <property type="status" value="NOT_ANNOTATED_CDS"/>
    <property type="molecule type" value="Genomic_DNA"/>
</dbReference>
<evidence type="ECO:0000313" key="3">
    <source>
        <dbReference type="Proteomes" id="UP000014500"/>
    </source>
</evidence>
<dbReference type="Pfam" id="PF00629">
    <property type="entry name" value="MAM"/>
    <property type="match status" value="1"/>
</dbReference>
<dbReference type="EnsemblMetazoa" id="SMAR015784-RA">
    <property type="protein sequence ID" value="SMAR015784-PA"/>
    <property type="gene ID" value="SMAR015784"/>
</dbReference>
<dbReference type="PROSITE" id="PS50060">
    <property type="entry name" value="MAM_2"/>
    <property type="match status" value="2"/>
</dbReference>
<reference evidence="3" key="1">
    <citation type="submission" date="2011-05" db="EMBL/GenBank/DDBJ databases">
        <authorList>
            <person name="Richards S.R."/>
            <person name="Qu J."/>
            <person name="Jiang H."/>
            <person name="Jhangiani S.N."/>
            <person name="Agravi P."/>
            <person name="Goodspeed R."/>
            <person name="Gross S."/>
            <person name="Mandapat C."/>
            <person name="Jackson L."/>
            <person name="Mathew T."/>
            <person name="Pu L."/>
            <person name="Thornton R."/>
            <person name="Saada N."/>
            <person name="Wilczek-Boney K.B."/>
            <person name="Lee S."/>
            <person name="Kovar C."/>
            <person name="Wu Y."/>
            <person name="Scherer S.E."/>
            <person name="Worley K.C."/>
            <person name="Muzny D.M."/>
            <person name="Gibbs R."/>
        </authorList>
    </citation>
    <scope>NUCLEOTIDE SEQUENCE</scope>
    <source>
        <strain evidence="3">Brora</strain>
    </source>
</reference>
<keyword evidence="3" id="KW-1185">Reference proteome</keyword>
<evidence type="ECO:0000259" key="1">
    <source>
        <dbReference type="PROSITE" id="PS50060"/>
    </source>
</evidence>
<dbReference type="OMA" id="PWVIKEN"/>
<evidence type="ECO:0000313" key="2">
    <source>
        <dbReference type="EnsemblMetazoa" id="SMAR015784-PA"/>
    </source>
</evidence>
<organism evidence="2 3">
    <name type="scientific">Strigamia maritima</name>
    <name type="common">European centipede</name>
    <name type="synonym">Geophilus maritimus</name>
    <dbReference type="NCBI Taxonomy" id="126957"/>
    <lineage>
        <taxon>Eukaryota</taxon>
        <taxon>Metazoa</taxon>
        <taxon>Ecdysozoa</taxon>
        <taxon>Arthropoda</taxon>
        <taxon>Myriapoda</taxon>
        <taxon>Chilopoda</taxon>
        <taxon>Pleurostigmophora</taxon>
        <taxon>Geophilomorpha</taxon>
        <taxon>Linotaeniidae</taxon>
        <taxon>Strigamia</taxon>
    </lineage>
</organism>
<proteinExistence type="predicted"/>
<sequence>MCLFSQSPKTKYTGHLLKRKNRSLFPEDHTTNTLDGGNYLYLNTTSKSVDDHATLISPWLPAGKHCTHFWFYSTSVGAVLNIHKLKHGNAEEPLATFESIRQYSWLSASVEANDSSTIEISFEAIPGPRESNLVFALDDIDFTPGSCSSRNFCDFEKDLCFWQIDDDSDIKWERSNGYEIRKTITIICRIIH</sequence>
<dbReference type="HOGENOM" id="CLU_1416804_0_0_1"/>
<dbReference type="InterPro" id="IPR000998">
    <property type="entry name" value="MAM_dom"/>
</dbReference>
<feature type="domain" description="MAM" evidence="1">
    <location>
        <begin position="151"/>
        <end position="177"/>
    </location>
</feature>
<dbReference type="Gene3D" id="2.60.120.200">
    <property type="match status" value="1"/>
</dbReference>
<dbReference type="PANTHER" id="PTHR23282">
    <property type="entry name" value="APICAL ENDOSOMAL GLYCOPROTEIN PRECURSOR"/>
    <property type="match status" value="1"/>
</dbReference>
<dbReference type="Proteomes" id="UP000014500">
    <property type="component" value="Unassembled WGS sequence"/>
</dbReference>
<dbReference type="SMART" id="SM00137">
    <property type="entry name" value="MAM"/>
    <property type="match status" value="1"/>
</dbReference>
<dbReference type="GO" id="GO:0016020">
    <property type="term" value="C:membrane"/>
    <property type="evidence" value="ECO:0007669"/>
    <property type="project" value="InterPro"/>
</dbReference>
<feature type="domain" description="MAM" evidence="1">
    <location>
        <begin position="1"/>
        <end position="149"/>
    </location>
</feature>
<dbReference type="PANTHER" id="PTHR23282:SF101">
    <property type="entry name" value="MAM DOMAIN-CONTAINING PROTEIN"/>
    <property type="match status" value="1"/>
</dbReference>
<protein>
    <recommendedName>
        <fullName evidence="1">MAM domain-containing protein</fullName>
    </recommendedName>
</protein>
<dbReference type="PhylomeDB" id="T1JPK7"/>
<reference evidence="2" key="2">
    <citation type="submission" date="2015-02" db="UniProtKB">
        <authorList>
            <consortium name="EnsemblMetazoa"/>
        </authorList>
    </citation>
    <scope>IDENTIFICATION</scope>
</reference>
<dbReference type="SUPFAM" id="SSF49899">
    <property type="entry name" value="Concanavalin A-like lectins/glucanases"/>
    <property type="match status" value="1"/>
</dbReference>
<name>T1JPK7_STRMM</name>
<accession>T1JPK7</accession>
<dbReference type="InterPro" id="IPR051560">
    <property type="entry name" value="MAM_domain-containing"/>
</dbReference>
<dbReference type="STRING" id="126957.T1JPK7"/>